<dbReference type="GO" id="GO:0003905">
    <property type="term" value="F:alkylbase DNA N-glycosylase activity"/>
    <property type="evidence" value="ECO:0007669"/>
    <property type="project" value="UniProtKB-EC"/>
</dbReference>
<name>A0ABX0TF87_9MICC</name>
<protein>
    <recommendedName>
        <fullName evidence="5">Putative 3-methyladenine DNA glycosylase</fullName>
        <ecNumber evidence="5">3.2.2.-</ecNumber>
    </recommendedName>
</protein>
<feature type="region of interest" description="Disordered" evidence="6">
    <location>
        <begin position="210"/>
        <end position="239"/>
    </location>
</feature>
<gene>
    <name evidence="7" type="ORF">FHR86_001505</name>
</gene>
<dbReference type="Pfam" id="PF02245">
    <property type="entry name" value="Pur_DNA_glyco"/>
    <property type="match status" value="1"/>
</dbReference>
<dbReference type="EC" id="3.2.2.-" evidence="5"/>
<keyword evidence="8" id="KW-1185">Reference proteome</keyword>
<dbReference type="InterPro" id="IPR003180">
    <property type="entry name" value="MPG"/>
</dbReference>
<dbReference type="InterPro" id="IPR011034">
    <property type="entry name" value="Formyl_transferase-like_C_sf"/>
</dbReference>
<dbReference type="Proteomes" id="UP000802392">
    <property type="component" value="Unassembled WGS sequence"/>
</dbReference>
<keyword evidence="2 5" id="KW-0227">DNA damage</keyword>
<proteinExistence type="inferred from homology"/>
<dbReference type="Gene3D" id="3.10.300.10">
    <property type="entry name" value="Methylpurine-DNA glycosylase (MPG)"/>
    <property type="match status" value="1"/>
</dbReference>
<dbReference type="PANTHER" id="PTHR10429">
    <property type="entry name" value="DNA-3-METHYLADENINE GLYCOSYLASE"/>
    <property type="match status" value="1"/>
</dbReference>
<comment type="caution">
    <text evidence="7">The sequence shown here is derived from an EMBL/GenBank/DDBJ whole genome shotgun (WGS) entry which is preliminary data.</text>
</comment>
<dbReference type="PANTHER" id="PTHR10429:SF0">
    <property type="entry name" value="DNA-3-METHYLADENINE GLYCOSYLASE"/>
    <property type="match status" value="1"/>
</dbReference>
<evidence type="ECO:0000256" key="3">
    <source>
        <dbReference type="ARBA" id="ARBA00022801"/>
    </source>
</evidence>
<dbReference type="InterPro" id="IPR036995">
    <property type="entry name" value="MPG_sf"/>
</dbReference>
<dbReference type="NCBIfam" id="NF002003">
    <property type="entry name" value="PRK00802.1-3"/>
    <property type="match status" value="1"/>
</dbReference>
<dbReference type="NCBIfam" id="TIGR00567">
    <property type="entry name" value="3mg"/>
    <property type="match status" value="1"/>
</dbReference>
<dbReference type="HAMAP" id="MF_00527">
    <property type="entry name" value="3MGH"/>
    <property type="match status" value="1"/>
</dbReference>
<evidence type="ECO:0000256" key="5">
    <source>
        <dbReference type="HAMAP-Rule" id="MF_00527"/>
    </source>
</evidence>
<accession>A0ABX0TF87</accession>
<evidence type="ECO:0000313" key="8">
    <source>
        <dbReference type="Proteomes" id="UP000802392"/>
    </source>
</evidence>
<dbReference type="RefSeq" id="WP_167264932.1">
    <property type="nucleotide sequence ID" value="NZ_BAAAVO010000009.1"/>
</dbReference>
<keyword evidence="7" id="KW-0326">Glycosidase</keyword>
<reference evidence="7 8" key="1">
    <citation type="submission" date="2020-03" db="EMBL/GenBank/DDBJ databases">
        <title>Genomic Encyclopedia of Type Strains, Phase III (KMG-III): the genomes of soil and plant-associated and newly described type strains.</title>
        <authorList>
            <person name="Whitman W."/>
        </authorList>
    </citation>
    <scope>NUCLEOTIDE SEQUENCE [LARGE SCALE GENOMIC DNA]</scope>
    <source>
        <strain evidence="7 8">CECT 4207</strain>
    </source>
</reference>
<evidence type="ECO:0000256" key="6">
    <source>
        <dbReference type="SAM" id="MobiDB-lite"/>
    </source>
</evidence>
<sequence length="239" mass="25229">MDLIEGDYIREPGEIREYLSGDPRILGPAFLGAVLTHHSAAGTVSVRLTEVEAYMGPRDSVTPDPGSHTYGGPTPRNAPMFGPPGYLYVYFTYGMHYCANIVCGPAGSASALLLRAGKILEGEGLAALRRPAAKTSKDLASGPAKLASALGLTTADTGRDALAEPFSLWLPQRPAPAVASGPRVGVAGPGGSTDYPWRFWVEDDPTVSRYKAAKPRKRDPAVQAFPADDPHPTSSPKSL</sequence>
<keyword evidence="3 5" id="KW-0378">Hydrolase</keyword>
<keyword evidence="4 5" id="KW-0234">DNA repair</keyword>
<evidence type="ECO:0000256" key="1">
    <source>
        <dbReference type="ARBA" id="ARBA00009232"/>
    </source>
</evidence>
<evidence type="ECO:0000256" key="4">
    <source>
        <dbReference type="ARBA" id="ARBA00023204"/>
    </source>
</evidence>
<dbReference type="CDD" id="cd00540">
    <property type="entry name" value="AAG"/>
    <property type="match status" value="1"/>
</dbReference>
<organism evidence="7 8">
    <name type="scientific">Paenarthrobacter ilicis</name>
    <dbReference type="NCBI Taxonomy" id="43665"/>
    <lineage>
        <taxon>Bacteria</taxon>
        <taxon>Bacillati</taxon>
        <taxon>Actinomycetota</taxon>
        <taxon>Actinomycetes</taxon>
        <taxon>Micrococcales</taxon>
        <taxon>Micrococcaceae</taxon>
        <taxon>Paenarthrobacter</taxon>
    </lineage>
</organism>
<feature type="region of interest" description="Disordered" evidence="6">
    <location>
        <begin position="56"/>
        <end position="75"/>
    </location>
</feature>
<evidence type="ECO:0000256" key="2">
    <source>
        <dbReference type="ARBA" id="ARBA00022763"/>
    </source>
</evidence>
<dbReference type="SUPFAM" id="SSF50486">
    <property type="entry name" value="FMT C-terminal domain-like"/>
    <property type="match status" value="1"/>
</dbReference>
<comment type="similarity">
    <text evidence="1 5">Belongs to the DNA glycosylase MPG family.</text>
</comment>
<evidence type="ECO:0000313" key="7">
    <source>
        <dbReference type="EMBL" id="NIJ01192.1"/>
    </source>
</evidence>
<dbReference type="EMBL" id="JAAOZD010000002">
    <property type="protein sequence ID" value="NIJ01192.1"/>
    <property type="molecule type" value="Genomic_DNA"/>
</dbReference>